<dbReference type="InterPro" id="IPR001958">
    <property type="entry name" value="Tet-R_TetA/multi-R_MdtG-like"/>
</dbReference>
<dbReference type="AlphaFoldDB" id="A0A9X4KYU0"/>
<dbReference type="Gene3D" id="1.20.1250.20">
    <property type="entry name" value="MFS general substrate transporter like domains"/>
    <property type="match status" value="1"/>
</dbReference>
<evidence type="ECO:0000256" key="6">
    <source>
        <dbReference type="ARBA" id="ARBA00023136"/>
    </source>
</evidence>
<dbReference type="PROSITE" id="PS50850">
    <property type="entry name" value="MFS"/>
    <property type="match status" value="1"/>
</dbReference>
<dbReference type="CDD" id="cd17324">
    <property type="entry name" value="MFS_NepI_like"/>
    <property type="match status" value="1"/>
</dbReference>
<feature type="transmembrane region" description="Helical" evidence="7">
    <location>
        <begin position="176"/>
        <end position="197"/>
    </location>
</feature>
<evidence type="ECO:0000256" key="1">
    <source>
        <dbReference type="ARBA" id="ARBA00004651"/>
    </source>
</evidence>
<dbReference type="InterPro" id="IPR036259">
    <property type="entry name" value="MFS_trans_sf"/>
</dbReference>
<feature type="transmembrane region" description="Helical" evidence="7">
    <location>
        <begin position="253"/>
        <end position="272"/>
    </location>
</feature>
<evidence type="ECO:0000313" key="9">
    <source>
        <dbReference type="EMBL" id="MDG0813335.1"/>
    </source>
</evidence>
<proteinExistence type="predicted"/>
<dbReference type="InterPro" id="IPR050189">
    <property type="entry name" value="MFS_Efflux_Transporters"/>
</dbReference>
<evidence type="ECO:0000256" key="4">
    <source>
        <dbReference type="ARBA" id="ARBA00022692"/>
    </source>
</evidence>
<feature type="transmembrane region" description="Helical" evidence="7">
    <location>
        <begin position="121"/>
        <end position="139"/>
    </location>
</feature>
<dbReference type="EMBL" id="JAPDIA010000008">
    <property type="protein sequence ID" value="MDG0813335.1"/>
    <property type="molecule type" value="Genomic_DNA"/>
</dbReference>
<feature type="transmembrane region" description="Helical" evidence="7">
    <location>
        <begin position="341"/>
        <end position="366"/>
    </location>
</feature>
<feature type="transmembrane region" description="Helical" evidence="7">
    <location>
        <begin position="372"/>
        <end position="390"/>
    </location>
</feature>
<feature type="transmembrane region" description="Helical" evidence="7">
    <location>
        <begin position="146"/>
        <end position="164"/>
    </location>
</feature>
<dbReference type="InterPro" id="IPR020846">
    <property type="entry name" value="MFS_dom"/>
</dbReference>
<organism evidence="9 10">
    <name type="scientific">Cohnella rhizosphaerae</name>
    <dbReference type="NCBI Taxonomy" id="1457232"/>
    <lineage>
        <taxon>Bacteria</taxon>
        <taxon>Bacillati</taxon>
        <taxon>Bacillota</taxon>
        <taxon>Bacilli</taxon>
        <taxon>Bacillales</taxon>
        <taxon>Paenibacillaceae</taxon>
        <taxon>Cohnella</taxon>
    </lineage>
</organism>
<evidence type="ECO:0000256" key="5">
    <source>
        <dbReference type="ARBA" id="ARBA00022989"/>
    </source>
</evidence>
<reference evidence="9" key="1">
    <citation type="submission" date="2022-10" db="EMBL/GenBank/DDBJ databases">
        <title>Comparative genomic analysis of Cohnella hashimotonis sp. nov., isolated from the International Space Station.</title>
        <authorList>
            <person name="Simpson A."/>
            <person name="Venkateswaran K."/>
        </authorList>
    </citation>
    <scope>NUCLEOTIDE SEQUENCE</scope>
    <source>
        <strain evidence="9">DSM 28161</strain>
    </source>
</reference>
<keyword evidence="5 7" id="KW-1133">Transmembrane helix</keyword>
<keyword evidence="3" id="KW-1003">Cell membrane</keyword>
<protein>
    <submittedName>
        <fullName evidence="9">MFS transporter</fullName>
    </submittedName>
</protein>
<name>A0A9X4KYU0_9BACL</name>
<dbReference type="PRINTS" id="PR01035">
    <property type="entry name" value="TCRTETA"/>
</dbReference>
<evidence type="ECO:0000256" key="7">
    <source>
        <dbReference type="SAM" id="Phobius"/>
    </source>
</evidence>
<feature type="transmembrane region" description="Helical" evidence="7">
    <location>
        <begin position="309"/>
        <end position="329"/>
    </location>
</feature>
<feature type="transmembrane region" description="Helical" evidence="7">
    <location>
        <begin position="87"/>
        <end position="115"/>
    </location>
</feature>
<keyword evidence="4 7" id="KW-0812">Transmembrane</keyword>
<evidence type="ECO:0000256" key="2">
    <source>
        <dbReference type="ARBA" id="ARBA00022448"/>
    </source>
</evidence>
<dbReference type="GO" id="GO:0022857">
    <property type="term" value="F:transmembrane transporter activity"/>
    <property type="evidence" value="ECO:0007669"/>
    <property type="project" value="InterPro"/>
</dbReference>
<evidence type="ECO:0000259" key="8">
    <source>
        <dbReference type="PROSITE" id="PS50850"/>
    </source>
</evidence>
<dbReference type="SUPFAM" id="SSF103473">
    <property type="entry name" value="MFS general substrate transporter"/>
    <property type="match status" value="1"/>
</dbReference>
<evidence type="ECO:0000313" key="10">
    <source>
        <dbReference type="Proteomes" id="UP001153404"/>
    </source>
</evidence>
<dbReference type="RefSeq" id="WP_277537209.1">
    <property type="nucleotide sequence ID" value="NZ_JAPDIA010000008.1"/>
</dbReference>
<feature type="transmembrane region" description="Helical" evidence="7">
    <location>
        <begin position="21"/>
        <end position="40"/>
    </location>
</feature>
<evidence type="ECO:0000256" key="3">
    <source>
        <dbReference type="ARBA" id="ARBA00022475"/>
    </source>
</evidence>
<sequence length="409" mass="42134">MNLNVQVPSVVTKTGGMSSMAALITLTIGAFAIGMAEFVIMGLLPDIARTYEVTVSRAGMLISGYAIGVAVGGPVIAAFTSRFPRKLLLCVLMLVFVAGNVLAIVSPTFTILMVARIVSSLAHGTFLGAAALIAASLAAPDKRASAIAMIMTGMTVANIAGVPFGTFIGQHYGWEMTFAVIAALGLLTFAGIAFLVPDARTSKSASVRSELLAMAKPQVLLALGVILFGFGGLFATFTYIAPILTDLSGFREQNVILILIVFGIGVTLGNIFGGKLADRHPARSLALCLALLVPLLLALDAALPYRTPAVIGIFLWGFMSYSLVPAMQVRVLEAARDAEGMAATVIHSAFNIGNAAGAALGGLIIAGAGLRHLPLASAAVTFVGLALALISMRKRRSSTGALTDAQSAA</sequence>
<keyword evidence="2" id="KW-0813">Transport</keyword>
<keyword evidence="6 7" id="KW-0472">Membrane</keyword>
<accession>A0A9X4KYU0</accession>
<gene>
    <name evidence="9" type="ORF">OMP40_31655</name>
</gene>
<dbReference type="InterPro" id="IPR011701">
    <property type="entry name" value="MFS"/>
</dbReference>
<comment type="subcellular location">
    <subcellularLocation>
        <location evidence="1">Cell membrane</location>
        <topology evidence="1">Multi-pass membrane protein</topology>
    </subcellularLocation>
</comment>
<keyword evidence="10" id="KW-1185">Reference proteome</keyword>
<feature type="transmembrane region" description="Helical" evidence="7">
    <location>
        <begin position="218"/>
        <end position="241"/>
    </location>
</feature>
<dbReference type="PANTHER" id="PTHR43124:SF8">
    <property type="entry name" value="INNER MEMBRANE TRANSPORT PROTEIN YDHP"/>
    <property type="match status" value="1"/>
</dbReference>
<dbReference type="Proteomes" id="UP001153404">
    <property type="component" value="Unassembled WGS sequence"/>
</dbReference>
<dbReference type="PANTHER" id="PTHR43124">
    <property type="entry name" value="PURINE EFFLUX PUMP PBUE"/>
    <property type="match status" value="1"/>
</dbReference>
<feature type="domain" description="Major facilitator superfamily (MFS) profile" evidence="8">
    <location>
        <begin position="22"/>
        <end position="396"/>
    </location>
</feature>
<dbReference type="Pfam" id="PF07690">
    <property type="entry name" value="MFS_1"/>
    <property type="match status" value="1"/>
</dbReference>
<comment type="caution">
    <text evidence="9">The sequence shown here is derived from an EMBL/GenBank/DDBJ whole genome shotgun (WGS) entry which is preliminary data.</text>
</comment>
<feature type="transmembrane region" description="Helical" evidence="7">
    <location>
        <begin position="60"/>
        <end position="80"/>
    </location>
</feature>
<feature type="transmembrane region" description="Helical" evidence="7">
    <location>
        <begin position="284"/>
        <end position="303"/>
    </location>
</feature>
<dbReference type="GO" id="GO:0005886">
    <property type="term" value="C:plasma membrane"/>
    <property type="evidence" value="ECO:0007669"/>
    <property type="project" value="UniProtKB-SubCell"/>
</dbReference>